<dbReference type="Proteomes" id="UP001176961">
    <property type="component" value="Unassembled WGS sequence"/>
</dbReference>
<feature type="region of interest" description="Disordered" evidence="1">
    <location>
        <begin position="147"/>
        <end position="173"/>
    </location>
</feature>
<accession>A0AA36HCX5</accession>
<evidence type="ECO:0000313" key="2">
    <source>
        <dbReference type="EMBL" id="CAJ0607784.1"/>
    </source>
</evidence>
<sequence length="445" mass="45674">MFSQIFDQIKEGLADAANQPAQAPSGKPAQQGEGSASGGGSGDFLSGLINVAKEVGSVINEDNKTPAPPPEPQQNPGFKQEDIAMISKGIGALVNTLMDKKEGGDQASAEAGKAKLVGAQATETNEAPGAGGDFLGGLMNVAKDAYKAMGEQQKPDTLSAPQQQPQSQLGSDDISKFIQGLAPLVGKAFGGGEAASEKAGGEGTTSVAPQQPTGQQGTAAEHDFLNNFLNIAKEVGMKLTDQQGGQAGVQPEAAAAASHDKSKVSTEDYTKLLSVLGPLVGSIASKTFSPEAPKQVEEEVAKLDAQGGKVQVPSMAGDTAAKSGEQGTQAAGGSDFLSGLMNIAKDLGKAVNEPAQSQTQQTQQGNHPSINQDDIAKITAGLGTLGMLLKDKFQKPDAGAGQEAEAEKKAEKPKEQPKHEPVIDDVEGEIGRVHITGYTGEKKKE</sequence>
<reference evidence="2" key="1">
    <citation type="submission" date="2023-07" db="EMBL/GenBank/DDBJ databases">
        <authorList>
            <consortium name="CYATHOMIX"/>
        </authorList>
    </citation>
    <scope>NUCLEOTIDE SEQUENCE</scope>
    <source>
        <strain evidence="2">N/A</strain>
    </source>
</reference>
<feature type="region of interest" description="Disordered" evidence="1">
    <location>
        <begin position="393"/>
        <end position="445"/>
    </location>
</feature>
<feature type="compositionally biased region" description="Low complexity" evidence="1">
    <location>
        <begin position="158"/>
        <end position="169"/>
    </location>
</feature>
<name>A0AA36HCX5_CYLNA</name>
<comment type="caution">
    <text evidence="2">The sequence shown here is derived from an EMBL/GenBank/DDBJ whole genome shotgun (WGS) entry which is preliminary data.</text>
</comment>
<proteinExistence type="predicted"/>
<feature type="compositionally biased region" description="Basic and acidic residues" evidence="1">
    <location>
        <begin position="405"/>
        <end position="422"/>
    </location>
</feature>
<organism evidence="2 3">
    <name type="scientific">Cylicocyclus nassatus</name>
    <name type="common">Nematode worm</name>
    <dbReference type="NCBI Taxonomy" id="53992"/>
    <lineage>
        <taxon>Eukaryota</taxon>
        <taxon>Metazoa</taxon>
        <taxon>Ecdysozoa</taxon>
        <taxon>Nematoda</taxon>
        <taxon>Chromadorea</taxon>
        <taxon>Rhabditida</taxon>
        <taxon>Rhabditina</taxon>
        <taxon>Rhabditomorpha</taxon>
        <taxon>Strongyloidea</taxon>
        <taxon>Strongylidae</taxon>
        <taxon>Cylicocyclus</taxon>
    </lineage>
</organism>
<evidence type="ECO:0000313" key="3">
    <source>
        <dbReference type="Proteomes" id="UP001176961"/>
    </source>
</evidence>
<feature type="compositionally biased region" description="Low complexity" evidence="1">
    <location>
        <begin position="242"/>
        <end position="257"/>
    </location>
</feature>
<feature type="compositionally biased region" description="Polar residues" evidence="1">
    <location>
        <begin position="204"/>
        <end position="218"/>
    </location>
</feature>
<gene>
    <name evidence="2" type="ORF">CYNAS_LOCUS19767</name>
</gene>
<feature type="region of interest" description="Disordered" evidence="1">
    <location>
        <begin position="189"/>
        <end position="221"/>
    </location>
</feature>
<dbReference type="EMBL" id="CATQJL010000316">
    <property type="protein sequence ID" value="CAJ0607784.1"/>
    <property type="molecule type" value="Genomic_DNA"/>
</dbReference>
<feature type="region of interest" description="Disordered" evidence="1">
    <location>
        <begin position="303"/>
        <end position="375"/>
    </location>
</feature>
<dbReference type="AlphaFoldDB" id="A0AA36HCX5"/>
<keyword evidence="3" id="KW-1185">Reference proteome</keyword>
<feature type="region of interest" description="Disordered" evidence="1">
    <location>
        <begin position="1"/>
        <end position="81"/>
    </location>
</feature>
<evidence type="ECO:0000256" key="1">
    <source>
        <dbReference type="SAM" id="MobiDB-lite"/>
    </source>
</evidence>
<feature type="region of interest" description="Disordered" evidence="1">
    <location>
        <begin position="242"/>
        <end position="261"/>
    </location>
</feature>
<protein>
    <submittedName>
        <fullName evidence="2">Uncharacterized protein</fullName>
    </submittedName>
</protein>